<comment type="caution">
    <text evidence="1">The sequence shown here is derived from an EMBL/GenBank/DDBJ whole genome shotgun (WGS) entry which is preliminary data.</text>
</comment>
<name>A0ABT1NT73_9MICC</name>
<evidence type="ECO:0000313" key="1">
    <source>
        <dbReference type="EMBL" id="MCQ1950933.1"/>
    </source>
</evidence>
<evidence type="ECO:0000313" key="2">
    <source>
        <dbReference type="Proteomes" id="UP001206924"/>
    </source>
</evidence>
<organism evidence="1 2">
    <name type="scientific">Arthrobacter jinronghuae</name>
    <dbReference type="NCBI Taxonomy" id="2964609"/>
    <lineage>
        <taxon>Bacteria</taxon>
        <taxon>Bacillati</taxon>
        <taxon>Actinomycetota</taxon>
        <taxon>Actinomycetes</taxon>
        <taxon>Micrococcales</taxon>
        <taxon>Micrococcaceae</taxon>
        <taxon>Arthrobacter</taxon>
    </lineage>
</organism>
<reference evidence="1 2" key="1">
    <citation type="submission" date="2022-07" db="EMBL/GenBank/DDBJ databases">
        <title>Novel species in genus Arthrobacter.</title>
        <authorList>
            <person name="Liu Y."/>
        </authorList>
    </citation>
    <scope>NUCLEOTIDE SEQUENCE [LARGE SCALE GENOMIC DNA]</scope>
    <source>
        <strain evidence="2">zg-Y859</strain>
    </source>
</reference>
<dbReference type="Proteomes" id="UP001206924">
    <property type="component" value="Unassembled WGS sequence"/>
</dbReference>
<dbReference type="InterPro" id="IPR004260">
    <property type="entry name" value="Pyr-dimer_DNA_glycosylase"/>
</dbReference>
<gene>
    <name evidence="1" type="ORF">NNX28_13475</name>
</gene>
<protein>
    <submittedName>
        <fullName evidence="1">MSMEG_6728 family protein</fullName>
    </submittedName>
</protein>
<dbReference type="Pfam" id="PF03013">
    <property type="entry name" value="Pyr_excise"/>
    <property type="match status" value="1"/>
</dbReference>
<dbReference type="RefSeq" id="WP_255866125.1">
    <property type="nucleotide sequence ID" value="NZ_CP104263.1"/>
</dbReference>
<accession>A0ABT1NT73</accession>
<dbReference type="NCBIfam" id="NF038085">
    <property type="entry name" value="MSMEG_6728_fam"/>
    <property type="match status" value="1"/>
</dbReference>
<proteinExistence type="predicted"/>
<dbReference type="EMBL" id="JANFLP010000013">
    <property type="protein sequence ID" value="MCQ1950933.1"/>
    <property type="molecule type" value="Genomic_DNA"/>
</dbReference>
<keyword evidence="2" id="KW-1185">Reference proteome</keyword>
<sequence length="267" mass="29170">MQTFLPYPSFARSAAVLDQARLGKQRVETLQLLRGLVVPDYGWQRHPALLMWKGFVPALTAYGLAMTDEWIARGHADTVREQILEFAPEAAEASEADVDLPAWIGNEELHRSHRSNLIEKSPDVYGPLFPDTDAGLPYVWPSPADVPDPVDPGPDEGLWVVRAVPDGDAAAIVLPMLSAKGTPITGKKGRQLLRLLEDMDDGDQVAVLSPADRTRLLLGRAGPVELTNDTAVRQVKLNGEVSRAAFSYPAVLQDPRTLFAVPRPESV</sequence>